<protein>
    <submittedName>
        <fullName evidence="1">Uncharacterized protein</fullName>
    </submittedName>
</protein>
<dbReference type="EMBL" id="FNNZ01000017">
    <property type="protein sequence ID" value="SDX22133.1"/>
    <property type="molecule type" value="Genomic_DNA"/>
</dbReference>
<organism evidence="1 2">
    <name type="scientific">Thiocapsa roseopersicina</name>
    <dbReference type="NCBI Taxonomy" id="1058"/>
    <lineage>
        <taxon>Bacteria</taxon>
        <taxon>Pseudomonadati</taxon>
        <taxon>Pseudomonadota</taxon>
        <taxon>Gammaproteobacteria</taxon>
        <taxon>Chromatiales</taxon>
        <taxon>Chromatiaceae</taxon>
        <taxon>Thiocapsa</taxon>
    </lineage>
</organism>
<name>A0A1H2ZXM8_THIRO</name>
<evidence type="ECO:0000313" key="2">
    <source>
        <dbReference type="Proteomes" id="UP000198816"/>
    </source>
</evidence>
<dbReference type="Proteomes" id="UP000198816">
    <property type="component" value="Unassembled WGS sequence"/>
</dbReference>
<reference evidence="2" key="1">
    <citation type="submission" date="2016-10" db="EMBL/GenBank/DDBJ databases">
        <authorList>
            <person name="Varghese N."/>
            <person name="Submissions S."/>
        </authorList>
    </citation>
    <scope>NUCLEOTIDE SEQUENCE [LARGE SCALE GENOMIC DNA]</scope>
    <source>
        <strain evidence="2">DSM 217</strain>
    </source>
</reference>
<dbReference type="AlphaFoldDB" id="A0A1H2ZXM8"/>
<proteinExistence type="predicted"/>
<gene>
    <name evidence="1" type="ORF">SAMN05421783_11798</name>
</gene>
<evidence type="ECO:0000313" key="1">
    <source>
        <dbReference type="EMBL" id="SDX22133.1"/>
    </source>
</evidence>
<accession>A0A1H2ZXM8</accession>
<keyword evidence="2" id="KW-1185">Reference proteome</keyword>
<dbReference type="STRING" id="1058.SAMN05421783_11798"/>
<sequence length="82" mass="8938">MARLPEAEFRALADRGRVWTKLDLARTQGAIADTTGYLGADTLAFRYGALELEIVDAVTGRCLVSEERVRALRGSGFGPDRP</sequence>